<name>A0A7G8PS25_9FLAO</name>
<keyword evidence="2" id="KW-1185">Reference proteome</keyword>
<evidence type="ECO:0000313" key="1">
    <source>
        <dbReference type="EMBL" id="QNJ97141.1"/>
    </source>
</evidence>
<dbReference type="EMBL" id="CP052909">
    <property type="protein sequence ID" value="QNJ97141.1"/>
    <property type="molecule type" value="Genomic_DNA"/>
</dbReference>
<evidence type="ECO:0000313" key="2">
    <source>
        <dbReference type="Proteomes" id="UP000515514"/>
    </source>
</evidence>
<protein>
    <submittedName>
        <fullName evidence="1">Uncharacterized protein</fullName>
    </submittedName>
</protein>
<dbReference type="KEGG" id="alti:ALE3EI_0561"/>
<sequence>MGLSRKANLRKGTTNRWDCPAEASSKFRFFALQNVFEYDFLIFKNPNVKTRFNGSAKSGAKENKKIDIIDL</sequence>
<reference evidence="1 2" key="1">
    <citation type="submission" date="2020-04" db="EMBL/GenBank/DDBJ databases">
        <title>Genome sequence of Altibacter aquimarinus strain ALE3EI.</title>
        <authorList>
            <person name="Oh H.-M."/>
            <person name="Jang D."/>
        </authorList>
    </citation>
    <scope>NUCLEOTIDE SEQUENCE [LARGE SCALE GENOMIC DNA]</scope>
    <source>
        <strain evidence="1 2">ALE3EI</strain>
    </source>
</reference>
<proteinExistence type="predicted"/>
<organism evidence="1 2">
    <name type="scientific">Constantimarinum furrinae</name>
    <dbReference type="NCBI Taxonomy" id="2562285"/>
    <lineage>
        <taxon>Bacteria</taxon>
        <taxon>Pseudomonadati</taxon>
        <taxon>Bacteroidota</taxon>
        <taxon>Flavobacteriia</taxon>
        <taxon>Flavobacteriales</taxon>
        <taxon>Flavobacteriaceae</taxon>
        <taxon>Altibacter/Constantimarinum group</taxon>
        <taxon>Constantimarinum</taxon>
    </lineage>
</organism>
<accession>A0A7G8PS25</accession>
<gene>
    <name evidence="1" type="ORF">ALE3EI_0561</name>
</gene>
<dbReference type="Proteomes" id="UP000515514">
    <property type="component" value="Chromosome"/>
</dbReference>
<dbReference type="AlphaFoldDB" id="A0A7G8PS25"/>